<feature type="transmembrane region" description="Helical" evidence="1">
    <location>
        <begin position="48"/>
        <end position="69"/>
    </location>
</feature>
<keyword evidence="3" id="KW-1185">Reference proteome</keyword>
<dbReference type="Proteomes" id="UP000001312">
    <property type="component" value="Unassembled WGS sequence"/>
</dbReference>
<reference evidence="3" key="1">
    <citation type="journal article" date="2011" name="PLoS Genet.">
        <title>Genomic analysis of the necrotrophic fungal pathogens Sclerotinia sclerotiorum and Botrytis cinerea.</title>
        <authorList>
            <person name="Amselem J."/>
            <person name="Cuomo C.A."/>
            <person name="van Kan J.A."/>
            <person name="Viaud M."/>
            <person name="Benito E.P."/>
            <person name="Couloux A."/>
            <person name="Coutinho P.M."/>
            <person name="de Vries R.P."/>
            <person name="Dyer P.S."/>
            <person name="Fillinger S."/>
            <person name="Fournier E."/>
            <person name="Gout L."/>
            <person name="Hahn M."/>
            <person name="Kohn L."/>
            <person name="Lapalu N."/>
            <person name="Plummer K.M."/>
            <person name="Pradier J.M."/>
            <person name="Quevillon E."/>
            <person name="Sharon A."/>
            <person name="Simon A."/>
            <person name="ten Have A."/>
            <person name="Tudzynski B."/>
            <person name="Tudzynski P."/>
            <person name="Wincker P."/>
            <person name="Andrew M."/>
            <person name="Anthouard V."/>
            <person name="Beever R.E."/>
            <person name="Beffa R."/>
            <person name="Benoit I."/>
            <person name="Bouzid O."/>
            <person name="Brault B."/>
            <person name="Chen Z."/>
            <person name="Choquer M."/>
            <person name="Collemare J."/>
            <person name="Cotton P."/>
            <person name="Danchin E.G."/>
            <person name="Da Silva C."/>
            <person name="Gautier A."/>
            <person name="Giraud C."/>
            <person name="Giraud T."/>
            <person name="Gonzalez C."/>
            <person name="Grossetete S."/>
            <person name="Guldener U."/>
            <person name="Henrissat B."/>
            <person name="Howlett B.J."/>
            <person name="Kodira C."/>
            <person name="Kretschmer M."/>
            <person name="Lappartient A."/>
            <person name="Leroch M."/>
            <person name="Levis C."/>
            <person name="Mauceli E."/>
            <person name="Neuveglise C."/>
            <person name="Oeser B."/>
            <person name="Pearson M."/>
            <person name="Poulain J."/>
            <person name="Poussereau N."/>
            <person name="Quesneville H."/>
            <person name="Rascle C."/>
            <person name="Schumacher J."/>
            <person name="Segurens B."/>
            <person name="Sexton A."/>
            <person name="Silva E."/>
            <person name="Sirven C."/>
            <person name="Soanes D.M."/>
            <person name="Talbot N.J."/>
            <person name="Templeton M."/>
            <person name="Yandava C."/>
            <person name="Yarden O."/>
            <person name="Zeng Q."/>
            <person name="Rollins J.A."/>
            <person name="Lebrun M.H."/>
            <person name="Dickman M."/>
        </authorList>
    </citation>
    <scope>NUCLEOTIDE SEQUENCE [LARGE SCALE GENOMIC DNA]</scope>
    <source>
        <strain evidence="3">ATCC 18683 / 1980 / Ss-1</strain>
    </source>
</reference>
<evidence type="ECO:0000256" key="1">
    <source>
        <dbReference type="SAM" id="Phobius"/>
    </source>
</evidence>
<protein>
    <submittedName>
        <fullName evidence="2">Uncharacterized protein</fullName>
    </submittedName>
</protein>
<sequence length="74" mass="8372">MVTLWRTLSNEWRNAYGHLCAEAYSVMDCPRGHYTFSTALIWNEGGSFPLGSIGLMFIWLRLGSSFFGISGRFS</sequence>
<dbReference type="RefSeq" id="XP_001595492.1">
    <property type="nucleotide sequence ID" value="XM_001595442.1"/>
</dbReference>
<organism evidence="2 3">
    <name type="scientific">Sclerotinia sclerotiorum (strain ATCC 18683 / 1980 / Ss-1)</name>
    <name type="common">White mold</name>
    <name type="synonym">Whetzelinia sclerotiorum</name>
    <dbReference type="NCBI Taxonomy" id="665079"/>
    <lineage>
        <taxon>Eukaryota</taxon>
        <taxon>Fungi</taxon>
        <taxon>Dikarya</taxon>
        <taxon>Ascomycota</taxon>
        <taxon>Pezizomycotina</taxon>
        <taxon>Leotiomycetes</taxon>
        <taxon>Helotiales</taxon>
        <taxon>Sclerotiniaceae</taxon>
        <taxon>Sclerotinia</taxon>
    </lineage>
</organism>
<gene>
    <name evidence="2" type="ORF">SS1G_03581</name>
</gene>
<proteinExistence type="predicted"/>
<keyword evidence="1" id="KW-1133">Transmembrane helix</keyword>
<accession>A7EE41</accession>
<dbReference type="AlphaFoldDB" id="A7EE41"/>
<dbReference type="GeneID" id="5492037"/>
<dbReference type="KEGG" id="ssl:SS1G_03581"/>
<dbReference type="HOGENOM" id="CLU_2689293_0_0_1"/>
<keyword evidence="1" id="KW-0472">Membrane</keyword>
<keyword evidence="1" id="KW-0812">Transmembrane</keyword>
<dbReference type="EMBL" id="CH476624">
    <property type="protein sequence ID" value="EDO01107.1"/>
    <property type="molecule type" value="Genomic_DNA"/>
</dbReference>
<evidence type="ECO:0000313" key="2">
    <source>
        <dbReference type="EMBL" id="EDO01107.1"/>
    </source>
</evidence>
<dbReference type="InParanoid" id="A7EE41"/>
<evidence type="ECO:0000313" key="3">
    <source>
        <dbReference type="Proteomes" id="UP000001312"/>
    </source>
</evidence>
<name>A7EE41_SCLS1</name>